<evidence type="ECO:0000313" key="2">
    <source>
        <dbReference type="Proteomes" id="UP000472272"/>
    </source>
</evidence>
<dbReference type="GO" id="GO:0005737">
    <property type="term" value="C:cytoplasm"/>
    <property type="evidence" value="ECO:0007669"/>
    <property type="project" value="TreeGrafter"/>
</dbReference>
<organism evidence="1 2">
    <name type="scientific">Podarcis muralis</name>
    <name type="common">Wall lizard</name>
    <name type="synonym">Lacerta muralis</name>
    <dbReference type="NCBI Taxonomy" id="64176"/>
    <lineage>
        <taxon>Eukaryota</taxon>
        <taxon>Metazoa</taxon>
        <taxon>Chordata</taxon>
        <taxon>Craniata</taxon>
        <taxon>Vertebrata</taxon>
        <taxon>Euteleostomi</taxon>
        <taxon>Lepidosauria</taxon>
        <taxon>Squamata</taxon>
        <taxon>Bifurcata</taxon>
        <taxon>Unidentata</taxon>
        <taxon>Episquamata</taxon>
        <taxon>Laterata</taxon>
        <taxon>Lacertibaenia</taxon>
        <taxon>Lacertidae</taxon>
        <taxon>Podarcis</taxon>
    </lineage>
</organism>
<dbReference type="Proteomes" id="UP000472272">
    <property type="component" value="Chromosome 4"/>
</dbReference>
<keyword evidence="2" id="KW-1185">Reference proteome</keyword>
<dbReference type="InterPro" id="IPR036282">
    <property type="entry name" value="Glutathione-S-Trfase_C_sf"/>
</dbReference>
<evidence type="ECO:0000313" key="1">
    <source>
        <dbReference type="Ensembl" id="ENSPMRP00000003759.1"/>
    </source>
</evidence>
<dbReference type="PANTHER" id="PTHR13369:SF0">
    <property type="entry name" value="GLUTATHIONE S-TRANSFERASE C-TERMINAL DOMAIN-CONTAINING PROTEIN"/>
    <property type="match status" value="1"/>
</dbReference>
<reference evidence="1 2" key="1">
    <citation type="journal article" date="2019" name="Proc. Natl. Acad. Sci. U.S.A.">
        <title>Regulatory changes in pterin and carotenoid genes underlie balanced color polymorphisms in the wall lizard.</title>
        <authorList>
            <person name="Andrade P."/>
            <person name="Pinho C."/>
            <person name="Perez I de Lanuza G."/>
            <person name="Afonso S."/>
            <person name="Brejcha J."/>
            <person name="Rubin C.J."/>
            <person name="Wallerman O."/>
            <person name="Pereira P."/>
            <person name="Sabatino S.J."/>
            <person name="Bellati A."/>
            <person name="Pellitteri-Rosa D."/>
            <person name="Bosakova Z."/>
            <person name="Bunikis I."/>
            <person name="Carretero M.A."/>
            <person name="Feiner N."/>
            <person name="Marsik P."/>
            <person name="Pauperio F."/>
            <person name="Salvi D."/>
            <person name="Soler L."/>
            <person name="While G.M."/>
            <person name="Uller T."/>
            <person name="Font E."/>
            <person name="Andersson L."/>
            <person name="Carneiro M."/>
        </authorList>
    </citation>
    <scope>NUCLEOTIDE SEQUENCE</scope>
</reference>
<dbReference type="GeneTree" id="ENSGT00390000004446"/>
<protein>
    <submittedName>
        <fullName evidence="1">Uncharacterized protein</fullName>
    </submittedName>
</protein>
<sequence length="237" mass="27285">FKKKMKGLTEDHLYLDYINQNADCVFPLHTSISLFLLSYCDSCLRIRFRVFSEEPVRVHNDDKFEDRKFISKRHSSGTENLESSPAELELRLYFTLADVVLFPCIHHFFVRIYTFMYNLLRLPLISSWFQRVQEVPGIKRAAAKCNMQFLPHQGSVSLSDEHMQFICTASDEPQEEHEDTSFIGGPRPTMTKLMKSGIEATFSPHPCPSWALDWDSLPAAVNPGEGKFVLFALCYSC</sequence>
<name>A0A670HVI8_PODMU</name>
<dbReference type="AlphaFoldDB" id="A0A670HVI8"/>
<dbReference type="Ensembl" id="ENSPMRT00000004022.1">
    <property type="protein sequence ID" value="ENSPMRP00000003759.1"/>
    <property type="gene ID" value="ENSPMRG00000002604.1"/>
</dbReference>
<proteinExistence type="predicted"/>
<reference evidence="1" key="3">
    <citation type="submission" date="2025-09" db="UniProtKB">
        <authorList>
            <consortium name="Ensembl"/>
        </authorList>
    </citation>
    <scope>IDENTIFICATION</scope>
</reference>
<accession>A0A670HVI8</accession>
<dbReference type="SUPFAM" id="SSF47616">
    <property type="entry name" value="GST C-terminal domain-like"/>
    <property type="match status" value="1"/>
</dbReference>
<dbReference type="PANTHER" id="PTHR13369">
    <property type="match status" value="1"/>
</dbReference>
<reference evidence="1" key="2">
    <citation type="submission" date="2025-08" db="UniProtKB">
        <authorList>
            <consortium name="Ensembl"/>
        </authorList>
    </citation>
    <scope>IDENTIFICATION</scope>
</reference>